<name>A0A329RWL6_9STRA</name>
<dbReference type="EMBL" id="RCMV01000267">
    <property type="protein sequence ID" value="KAG3220358.1"/>
    <property type="molecule type" value="Genomic_DNA"/>
</dbReference>
<protein>
    <submittedName>
        <fullName evidence="6">Uncharacterized protein</fullName>
    </submittedName>
</protein>
<dbReference type="Proteomes" id="UP000774804">
    <property type="component" value="Unassembled WGS sequence"/>
</dbReference>
<dbReference type="OrthoDB" id="10294414at2759"/>
<comment type="caution">
    <text evidence="6">The sequence shown here is derived from an EMBL/GenBank/DDBJ whole genome shotgun (WGS) entry which is preliminary data.</text>
</comment>
<evidence type="ECO:0000313" key="2">
    <source>
        <dbReference type="EMBL" id="KAG2907656.1"/>
    </source>
</evidence>
<dbReference type="Proteomes" id="UP000697107">
    <property type="component" value="Unassembled WGS sequence"/>
</dbReference>
<evidence type="ECO:0000313" key="5">
    <source>
        <dbReference type="EMBL" id="KAG3220358.1"/>
    </source>
</evidence>
<dbReference type="AlphaFoldDB" id="A0A329RWL6"/>
<evidence type="ECO:0000313" key="4">
    <source>
        <dbReference type="EMBL" id="KAG2976321.1"/>
    </source>
</evidence>
<accession>A0A329RWL6</accession>
<evidence type="ECO:0000313" key="3">
    <source>
        <dbReference type="EMBL" id="KAG2925722.1"/>
    </source>
</evidence>
<organism evidence="6 7">
    <name type="scientific">Phytophthora cactorum</name>
    <dbReference type="NCBI Taxonomy" id="29920"/>
    <lineage>
        <taxon>Eukaryota</taxon>
        <taxon>Sar</taxon>
        <taxon>Stramenopiles</taxon>
        <taxon>Oomycota</taxon>
        <taxon>Peronosporomycetes</taxon>
        <taxon>Peronosporales</taxon>
        <taxon>Peronosporaceae</taxon>
        <taxon>Phytophthora</taxon>
    </lineage>
</organism>
<keyword evidence="7" id="KW-1185">Reference proteome</keyword>
<dbReference type="EMBL" id="RCML01000464">
    <property type="protein sequence ID" value="KAG2976321.1"/>
    <property type="molecule type" value="Genomic_DNA"/>
</dbReference>
<dbReference type="EMBL" id="MJFZ01000552">
    <property type="protein sequence ID" value="RAW27578.1"/>
    <property type="molecule type" value="Genomic_DNA"/>
</dbReference>
<proteinExistence type="predicted"/>
<dbReference type="VEuPathDB" id="FungiDB:PC110_g16026"/>
<reference evidence="6 7" key="1">
    <citation type="submission" date="2018-01" db="EMBL/GenBank/DDBJ databases">
        <title>Draft genome of the strawberry crown rot pathogen Phytophthora cactorum.</title>
        <authorList>
            <person name="Armitage A.D."/>
            <person name="Lysoe E."/>
            <person name="Nellist C.F."/>
            <person name="Harrison R.J."/>
            <person name="Brurberg M.B."/>
        </authorList>
    </citation>
    <scope>NUCLEOTIDE SEQUENCE [LARGE SCALE GENOMIC DNA]</scope>
    <source>
        <strain evidence="6 7">10300</strain>
    </source>
</reference>
<dbReference type="Proteomes" id="UP000251314">
    <property type="component" value="Unassembled WGS sequence"/>
</dbReference>
<evidence type="ECO:0000313" key="6">
    <source>
        <dbReference type="EMBL" id="RAW27578.1"/>
    </source>
</evidence>
<dbReference type="EMBL" id="RCMI01000505">
    <property type="protein sequence ID" value="KAG2907656.1"/>
    <property type="molecule type" value="Genomic_DNA"/>
</dbReference>
<dbReference type="Proteomes" id="UP000760860">
    <property type="component" value="Unassembled WGS sequence"/>
</dbReference>
<dbReference type="EMBL" id="RCMK01000493">
    <property type="protein sequence ID" value="KAG2925722.1"/>
    <property type="molecule type" value="Genomic_DNA"/>
</dbReference>
<dbReference type="Proteomes" id="UP000736787">
    <property type="component" value="Unassembled WGS sequence"/>
</dbReference>
<evidence type="ECO:0000313" key="1">
    <source>
        <dbReference type="EMBL" id="KAG2852939.1"/>
    </source>
</evidence>
<dbReference type="EMBL" id="RCMG01000510">
    <property type="protein sequence ID" value="KAG2852939.1"/>
    <property type="molecule type" value="Genomic_DNA"/>
</dbReference>
<sequence>MRKKLTSAACRGNWGMNDTSDLDQGRSVWDLQCNMRKLQLVAQDIMVTFQISSRAFVASFRAAA</sequence>
<gene>
    <name evidence="6" type="ORF">PC110_g16026</name>
    <name evidence="1" type="ORF">PC113_g14610</name>
    <name evidence="2" type="ORF">PC115_g13825</name>
    <name evidence="3" type="ORF">PC117_g15116</name>
    <name evidence="4" type="ORF">PC118_g13460</name>
    <name evidence="5" type="ORF">PC129_g8876</name>
</gene>
<evidence type="ECO:0000313" key="7">
    <source>
        <dbReference type="Proteomes" id="UP000251314"/>
    </source>
</evidence>
<dbReference type="Proteomes" id="UP000735874">
    <property type="component" value="Unassembled WGS sequence"/>
</dbReference>
<reference evidence="1" key="2">
    <citation type="submission" date="2018-10" db="EMBL/GenBank/DDBJ databases">
        <title>Effector identification in a new, highly contiguous assembly of the strawberry crown rot pathogen Phytophthora cactorum.</title>
        <authorList>
            <person name="Armitage A.D."/>
            <person name="Nellist C.F."/>
            <person name="Bates H."/>
            <person name="Vickerstaff R.J."/>
            <person name="Harrison R.J."/>
        </authorList>
    </citation>
    <scope>NUCLEOTIDE SEQUENCE</scope>
    <source>
        <strain evidence="1">15-7</strain>
        <strain evidence="2">4032</strain>
        <strain evidence="3">4040</strain>
        <strain evidence="4">P415</strain>
        <strain evidence="5">P421</strain>
    </source>
</reference>